<feature type="chain" id="PRO_5044011278" description="Secreted protein" evidence="1">
    <location>
        <begin position="23"/>
        <end position="84"/>
    </location>
</feature>
<dbReference type="Proteomes" id="UP001054945">
    <property type="component" value="Unassembled WGS sequence"/>
</dbReference>
<organism evidence="2 3">
    <name type="scientific">Caerostris extrusa</name>
    <name type="common">Bark spider</name>
    <name type="synonym">Caerostris bankana</name>
    <dbReference type="NCBI Taxonomy" id="172846"/>
    <lineage>
        <taxon>Eukaryota</taxon>
        <taxon>Metazoa</taxon>
        <taxon>Ecdysozoa</taxon>
        <taxon>Arthropoda</taxon>
        <taxon>Chelicerata</taxon>
        <taxon>Arachnida</taxon>
        <taxon>Araneae</taxon>
        <taxon>Araneomorphae</taxon>
        <taxon>Entelegynae</taxon>
        <taxon>Araneoidea</taxon>
        <taxon>Araneidae</taxon>
        <taxon>Caerostris</taxon>
    </lineage>
</organism>
<protein>
    <recommendedName>
        <fullName evidence="4">Secreted protein</fullName>
    </recommendedName>
</protein>
<evidence type="ECO:0000256" key="1">
    <source>
        <dbReference type="SAM" id="SignalP"/>
    </source>
</evidence>
<name>A0AAV4WTL4_CAEEX</name>
<comment type="caution">
    <text evidence="2">The sequence shown here is derived from an EMBL/GenBank/DDBJ whole genome shotgun (WGS) entry which is preliminary data.</text>
</comment>
<accession>A0AAV4WTL4</accession>
<dbReference type="EMBL" id="BPLR01016762">
    <property type="protein sequence ID" value="GIY86212.1"/>
    <property type="molecule type" value="Genomic_DNA"/>
</dbReference>
<evidence type="ECO:0000313" key="2">
    <source>
        <dbReference type="EMBL" id="GIY86212.1"/>
    </source>
</evidence>
<keyword evidence="3" id="KW-1185">Reference proteome</keyword>
<feature type="signal peptide" evidence="1">
    <location>
        <begin position="1"/>
        <end position="22"/>
    </location>
</feature>
<gene>
    <name evidence="2" type="ORF">CEXT_237721</name>
</gene>
<proteinExistence type="predicted"/>
<keyword evidence="1" id="KW-0732">Signal</keyword>
<dbReference type="AlphaFoldDB" id="A0AAV4WTL4"/>
<sequence>MIIKSPMVLFTLSGWNLFLVESQARCEFSGGLFTPRQRRTQQKNAAAIRSPNSLNWDFLIRFQFRVYSAEQKSAIILTFNSDLP</sequence>
<reference evidence="2 3" key="1">
    <citation type="submission" date="2021-06" db="EMBL/GenBank/DDBJ databases">
        <title>Caerostris extrusa draft genome.</title>
        <authorList>
            <person name="Kono N."/>
            <person name="Arakawa K."/>
        </authorList>
    </citation>
    <scope>NUCLEOTIDE SEQUENCE [LARGE SCALE GENOMIC DNA]</scope>
</reference>
<evidence type="ECO:0000313" key="3">
    <source>
        <dbReference type="Proteomes" id="UP001054945"/>
    </source>
</evidence>
<evidence type="ECO:0008006" key="4">
    <source>
        <dbReference type="Google" id="ProtNLM"/>
    </source>
</evidence>